<sequence length="217" mass="23793">MFKVWMWKQLFADFPVFLQGFGITLGVSLIALALTLVISFAVGLVRCFHNKALRKVAKGYMSGFQNTPLVVQIFFLYNVLPRFNLVLNPFEVGCIGLSLYTGAFGAAIIEAAIKAVPHEQTEASLSQGFGYLQTMVLVVLPQAMKIALPPMANQAVNLIKNSSVMALIAGGELMYRADSWSSDTSVYGPTFIVTGLLYLSICLPLSKTVQKMERKAR</sequence>
<dbReference type="PANTHER" id="PTHR30614">
    <property type="entry name" value="MEMBRANE COMPONENT OF AMINO ACID ABC TRANSPORTER"/>
    <property type="match status" value="1"/>
</dbReference>
<evidence type="ECO:0000256" key="5">
    <source>
        <dbReference type="ARBA" id="ARBA00022475"/>
    </source>
</evidence>
<dbReference type="STRING" id="158190.SpiGrapes_0715"/>
<evidence type="ECO:0000256" key="6">
    <source>
        <dbReference type="ARBA" id="ARBA00022692"/>
    </source>
</evidence>
<comment type="subcellular location">
    <subcellularLocation>
        <location evidence="2">Cell inner membrane</location>
        <topology evidence="2">Multi-pass membrane protein</topology>
    </subcellularLocation>
    <subcellularLocation>
        <location evidence="10">Cell membrane</location>
        <topology evidence="10">Multi-pass membrane protein</topology>
    </subcellularLocation>
</comment>
<dbReference type="eggNOG" id="COG0765">
    <property type="taxonomic scope" value="Bacteria"/>
</dbReference>
<evidence type="ECO:0000256" key="2">
    <source>
        <dbReference type="ARBA" id="ARBA00004429"/>
    </source>
</evidence>
<dbReference type="Gene3D" id="1.10.3720.10">
    <property type="entry name" value="MetI-like"/>
    <property type="match status" value="1"/>
</dbReference>
<feature type="transmembrane region" description="Helical" evidence="10">
    <location>
        <begin position="20"/>
        <end position="45"/>
    </location>
</feature>
<name>G8QYJ3_SPHPG</name>
<dbReference type="GO" id="GO:0022857">
    <property type="term" value="F:transmembrane transporter activity"/>
    <property type="evidence" value="ECO:0007669"/>
    <property type="project" value="InterPro"/>
</dbReference>
<dbReference type="RefSeq" id="WP_014269405.1">
    <property type="nucleotide sequence ID" value="NC_016633.1"/>
</dbReference>
<keyword evidence="9 10" id="KW-0472">Membrane</keyword>
<comment type="similarity">
    <text evidence="3">Belongs to the binding-protein-dependent transport system permease family. HisMQ subfamily.</text>
</comment>
<accession>G8QYJ3</accession>
<dbReference type="InterPro" id="IPR035906">
    <property type="entry name" value="MetI-like_sf"/>
</dbReference>
<dbReference type="NCBIfam" id="TIGR01726">
    <property type="entry name" value="HEQRo_perm_3TM"/>
    <property type="match status" value="1"/>
</dbReference>
<dbReference type="GO" id="GO:0006865">
    <property type="term" value="P:amino acid transport"/>
    <property type="evidence" value="ECO:0007669"/>
    <property type="project" value="UniProtKB-KW"/>
</dbReference>
<keyword evidence="6 10" id="KW-0812">Transmembrane</keyword>
<keyword evidence="8 10" id="KW-1133">Transmembrane helix</keyword>
<evidence type="ECO:0000256" key="4">
    <source>
        <dbReference type="ARBA" id="ARBA00022448"/>
    </source>
</evidence>
<dbReference type="CDD" id="cd06261">
    <property type="entry name" value="TM_PBP2"/>
    <property type="match status" value="1"/>
</dbReference>
<evidence type="ECO:0000313" key="13">
    <source>
        <dbReference type="Proteomes" id="UP000005632"/>
    </source>
</evidence>
<dbReference type="OrthoDB" id="9787841at2"/>
<dbReference type="AlphaFoldDB" id="G8QYJ3"/>
<evidence type="ECO:0000259" key="11">
    <source>
        <dbReference type="PROSITE" id="PS50928"/>
    </source>
</evidence>
<dbReference type="InterPro" id="IPR043429">
    <property type="entry name" value="ArtM/GltK/GlnP/TcyL/YhdX-like"/>
</dbReference>
<dbReference type="HOGENOM" id="CLU_019602_1_0_12"/>
<dbReference type="Proteomes" id="UP000005632">
    <property type="component" value="Chromosome"/>
</dbReference>
<comment type="function">
    <text evidence="1">Part of the binding-protein-dependent transport system for glutamine; probably responsible for the translocation of the substrate across the membrane.</text>
</comment>
<dbReference type="Pfam" id="PF00528">
    <property type="entry name" value="BPD_transp_1"/>
    <property type="match status" value="1"/>
</dbReference>
<keyword evidence="4 10" id="KW-0813">Transport</keyword>
<reference evidence="12 13" key="1">
    <citation type="submission" date="2011-11" db="EMBL/GenBank/DDBJ databases">
        <title>Complete sequence of Spirochaeta sp. grapes.</title>
        <authorList>
            <consortium name="US DOE Joint Genome Institute"/>
            <person name="Lucas S."/>
            <person name="Han J."/>
            <person name="Lapidus A."/>
            <person name="Cheng J.-F."/>
            <person name="Goodwin L."/>
            <person name="Pitluck S."/>
            <person name="Peters L."/>
            <person name="Ovchinnikova G."/>
            <person name="Munk A.C."/>
            <person name="Detter J.C."/>
            <person name="Han C."/>
            <person name="Tapia R."/>
            <person name="Land M."/>
            <person name="Hauser L."/>
            <person name="Kyrpides N."/>
            <person name="Ivanova N."/>
            <person name="Pagani I."/>
            <person name="Ritalahtilisa K."/>
            <person name="Loeffler F."/>
            <person name="Woyke T."/>
        </authorList>
    </citation>
    <scope>NUCLEOTIDE SEQUENCE [LARGE SCALE GENOMIC DNA]</scope>
    <source>
        <strain evidence="13">ATCC BAA-1885 / DSM 22778 / Grapes</strain>
    </source>
</reference>
<dbReference type="KEGG" id="sgp:SpiGrapes_0715"/>
<dbReference type="SUPFAM" id="SSF161098">
    <property type="entry name" value="MetI-like"/>
    <property type="match status" value="1"/>
</dbReference>
<dbReference type="PANTHER" id="PTHR30614:SF20">
    <property type="entry name" value="GLUTAMINE TRANSPORT SYSTEM PERMEASE PROTEIN GLNP"/>
    <property type="match status" value="1"/>
</dbReference>
<dbReference type="InterPro" id="IPR000515">
    <property type="entry name" value="MetI-like"/>
</dbReference>
<evidence type="ECO:0000256" key="10">
    <source>
        <dbReference type="RuleBase" id="RU363032"/>
    </source>
</evidence>
<protein>
    <submittedName>
        <fullName evidence="12">Amine acid ABC transporter, permease protein, 3-TM region, His/Glu/Gln/Arg/opine family</fullName>
    </submittedName>
</protein>
<dbReference type="EMBL" id="CP003155">
    <property type="protein sequence ID" value="AEV28556.1"/>
    <property type="molecule type" value="Genomic_DNA"/>
</dbReference>
<evidence type="ECO:0000256" key="1">
    <source>
        <dbReference type="ARBA" id="ARBA00003159"/>
    </source>
</evidence>
<organism evidence="12 13">
    <name type="scientific">Sphaerochaeta pleomorpha (strain ATCC BAA-1885 / DSM 22778 / Grapes)</name>
    <dbReference type="NCBI Taxonomy" id="158190"/>
    <lineage>
        <taxon>Bacteria</taxon>
        <taxon>Pseudomonadati</taxon>
        <taxon>Spirochaetota</taxon>
        <taxon>Spirochaetia</taxon>
        <taxon>Spirochaetales</taxon>
        <taxon>Sphaerochaetaceae</taxon>
        <taxon>Sphaerochaeta</taxon>
    </lineage>
</organism>
<evidence type="ECO:0000313" key="12">
    <source>
        <dbReference type="EMBL" id="AEV28556.1"/>
    </source>
</evidence>
<feature type="transmembrane region" description="Helical" evidence="10">
    <location>
        <begin position="186"/>
        <end position="205"/>
    </location>
</feature>
<gene>
    <name evidence="12" type="ordered locus">SpiGrapes_0715</name>
</gene>
<evidence type="ECO:0000256" key="8">
    <source>
        <dbReference type="ARBA" id="ARBA00022989"/>
    </source>
</evidence>
<feature type="transmembrane region" description="Helical" evidence="10">
    <location>
        <begin position="97"/>
        <end position="116"/>
    </location>
</feature>
<keyword evidence="13" id="KW-1185">Reference proteome</keyword>
<keyword evidence="7" id="KW-0029">Amino-acid transport</keyword>
<evidence type="ECO:0000256" key="3">
    <source>
        <dbReference type="ARBA" id="ARBA00010072"/>
    </source>
</evidence>
<keyword evidence="5" id="KW-1003">Cell membrane</keyword>
<evidence type="ECO:0000256" key="9">
    <source>
        <dbReference type="ARBA" id="ARBA00023136"/>
    </source>
</evidence>
<dbReference type="GO" id="GO:0043190">
    <property type="term" value="C:ATP-binding cassette (ABC) transporter complex"/>
    <property type="evidence" value="ECO:0007669"/>
    <property type="project" value="InterPro"/>
</dbReference>
<dbReference type="PROSITE" id="PS50928">
    <property type="entry name" value="ABC_TM1"/>
    <property type="match status" value="1"/>
</dbReference>
<proteinExistence type="inferred from homology"/>
<evidence type="ECO:0000256" key="7">
    <source>
        <dbReference type="ARBA" id="ARBA00022970"/>
    </source>
</evidence>
<feature type="domain" description="ABC transmembrane type-1" evidence="11">
    <location>
        <begin position="21"/>
        <end position="209"/>
    </location>
</feature>
<dbReference type="InterPro" id="IPR010065">
    <property type="entry name" value="AA_ABC_transptr_permease_3TM"/>
</dbReference>